<evidence type="ECO:0000313" key="7">
    <source>
        <dbReference type="Proteomes" id="UP000588083"/>
    </source>
</evidence>
<evidence type="ECO:0000313" key="6">
    <source>
        <dbReference type="Proteomes" id="UP000574717"/>
    </source>
</evidence>
<gene>
    <name evidence="2" type="ORF">HKBW3S03_00294</name>
    <name evidence="3" type="ORF">HKBW3S34_01471</name>
    <name evidence="4" type="ORF">HKBW3S47_01302</name>
</gene>
<reference evidence="5 6" key="1">
    <citation type="journal article" date="2020" name="Front. Microbiol.">
        <title>Single-cell genomics of novel Actinobacteria with the Wood-Ljungdahl pathway discovered in a serpentinizing system.</title>
        <authorList>
            <person name="Merino N."/>
            <person name="Kawai M."/>
            <person name="Boyd E.S."/>
            <person name="Colman D.R."/>
            <person name="McGlynn S.E."/>
            <person name="Nealson K.H."/>
            <person name="Kurokawa K."/>
            <person name="Hongoh Y."/>
        </authorList>
    </citation>
    <scope>NUCLEOTIDE SEQUENCE [LARGE SCALE GENOMIC DNA]</scope>
    <source>
        <strain evidence="2 6">S03</strain>
        <strain evidence="3 7">S34</strain>
        <strain evidence="4 5">S47</strain>
    </source>
</reference>
<dbReference type="Proteomes" id="UP000569018">
    <property type="component" value="Unassembled WGS sequence"/>
</dbReference>
<evidence type="ECO:0000313" key="4">
    <source>
        <dbReference type="EMBL" id="GFP39604.1"/>
    </source>
</evidence>
<feature type="compositionally biased region" description="Basic residues" evidence="1">
    <location>
        <begin position="376"/>
        <end position="387"/>
    </location>
</feature>
<dbReference type="EMBL" id="BLSD01000067">
    <property type="protein sequence ID" value="GFP39604.1"/>
    <property type="molecule type" value="Genomic_DNA"/>
</dbReference>
<accession>A0A6V8NEW1</accession>
<evidence type="ECO:0000313" key="2">
    <source>
        <dbReference type="EMBL" id="GFP18789.1"/>
    </source>
</evidence>
<evidence type="ECO:0000313" key="3">
    <source>
        <dbReference type="EMBL" id="GFP30551.1"/>
    </source>
</evidence>
<dbReference type="EMBL" id="BLRU01000014">
    <property type="protein sequence ID" value="GFP18789.1"/>
    <property type="molecule type" value="Genomic_DNA"/>
</dbReference>
<comment type="caution">
    <text evidence="2">The sequence shown here is derived from an EMBL/GenBank/DDBJ whole genome shotgun (WGS) entry which is preliminary data.</text>
</comment>
<name>A0A6V8NEW1_9ACTN</name>
<dbReference type="Proteomes" id="UP000588083">
    <property type="component" value="Unassembled WGS sequence"/>
</dbReference>
<sequence>MSKRPTTLPVIVDKSHLISIGEQLYSESVELVRELVNNAYDADATRVQVLVEQERLAVEDNGSGMDLEGLKQYFSVGSPLKRLQGKSALFGRDLIGQFGIGKFATLSACERFRVSTRKGDFSATVAFDKDDWWRRGDRWELPLEVNPADGRREDGTTVTLDRLKKQFDPAEVKARLAESVPINAPDFEVLVNGEKIHPPRLSGHRIPFLEGTQFGLVHGEIVILPNSAASTSNLGIECKVRQVTIRRELFGMESWGRDVTRIRGEVHADFLPITSDRGGFITDSEEYKAFSEAMSRVIREVKSVLGQLSNKRENRITSRAVREALERIQKSLLAHPDLSPFGPIPVSNGQPAIGEGGVVTPTKGGHIESIAEKQKPVRKSGQKRRGKPKADLLTPNAVVRRVKIGSTGVICCLDHFGPEGTESFSEGNIIYINRDHPLYKAESNKRDAHILNLARLITQEICLMKNLRNSRKAFQQQSILLRDAFRD</sequence>
<dbReference type="AlphaFoldDB" id="A0A6V8NEW1"/>
<organism evidence="2 6">
    <name type="scientific">Candidatus Hakubella thermalkaliphila</name>
    <dbReference type="NCBI Taxonomy" id="2754717"/>
    <lineage>
        <taxon>Bacteria</taxon>
        <taxon>Bacillati</taxon>
        <taxon>Actinomycetota</taxon>
        <taxon>Actinomycetota incertae sedis</taxon>
        <taxon>Candidatus Hakubellales</taxon>
        <taxon>Candidatus Hakubellaceae</taxon>
        <taxon>Candidatus Hakubella</taxon>
    </lineage>
</organism>
<feature type="region of interest" description="Disordered" evidence="1">
    <location>
        <begin position="367"/>
        <end position="390"/>
    </location>
</feature>
<dbReference type="Pfam" id="PF13589">
    <property type="entry name" value="HATPase_c_3"/>
    <property type="match status" value="1"/>
</dbReference>
<dbReference type="Gene3D" id="3.30.565.10">
    <property type="entry name" value="Histidine kinase-like ATPase, C-terminal domain"/>
    <property type="match status" value="1"/>
</dbReference>
<evidence type="ECO:0000313" key="5">
    <source>
        <dbReference type="Proteomes" id="UP000569018"/>
    </source>
</evidence>
<dbReference type="SUPFAM" id="SSF55874">
    <property type="entry name" value="ATPase domain of HSP90 chaperone/DNA topoisomerase II/histidine kinase"/>
    <property type="match status" value="1"/>
</dbReference>
<protein>
    <recommendedName>
        <fullName evidence="8">Histidine kinase/HSP90-like ATPase domain-containing protein</fullName>
    </recommendedName>
</protein>
<proteinExistence type="predicted"/>
<keyword evidence="7" id="KW-1185">Reference proteome</keyword>
<dbReference type="Proteomes" id="UP000574717">
    <property type="component" value="Unassembled WGS sequence"/>
</dbReference>
<evidence type="ECO:0000256" key="1">
    <source>
        <dbReference type="SAM" id="MobiDB-lite"/>
    </source>
</evidence>
<dbReference type="InterPro" id="IPR036890">
    <property type="entry name" value="HATPase_C_sf"/>
</dbReference>
<dbReference type="RefSeq" id="WP_176235831.1">
    <property type="nucleotide sequence ID" value="NZ_BLRU01000014.1"/>
</dbReference>
<dbReference type="EMBL" id="BLRZ01000076">
    <property type="protein sequence ID" value="GFP30551.1"/>
    <property type="molecule type" value="Genomic_DNA"/>
</dbReference>
<evidence type="ECO:0008006" key="8">
    <source>
        <dbReference type="Google" id="ProtNLM"/>
    </source>
</evidence>